<evidence type="ECO:0000313" key="3">
    <source>
        <dbReference type="EMBL" id="MFC6199790.1"/>
    </source>
</evidence>
<dbReference type="Pfam" id="PF00004">
    <property type="entry name" value="AAA"/>
    <property type="match status" value="1"/>
</dbReference>
<gene>
    <name evidence="3" type="ORF">ACFQDM_17055</name>
</gene>
<evidence type="ECO:0000313" key="4">
    <source>
        <dbReference type="Proteomes" id="UP001596303"/>
    </source>
</evidence>
<dbReference type="Gene3D" id="3.40.50.300">
    <property type="entry name" value="P-loop containing nucleotide triphosphate hydrolases"/>
    <property type="match status" value="1"/>
</dbReference>
<name>A0ABW1SDQ4_9PROT</name>
<dbReference type="EMBL" id="JBHSSW010000066">
    <property type="protein sequence ID" value="MFC6199790.1"/>
    <property type="molecule type" value="Genomic_DNA"/>
</dbReference>
<dbReference type="InterPro" id="IPR003593">
    <property type="entry name" value="AAA+_ATPase"/>
</dbReference>
<dbReference type="PANTHER" id="PTHR42759">
    <property type="entry name" value="MOXR FAMILY PROTEIN"/>
    <property type="match status" value="1"/>
</dbReference>
<sequence>MTQTPDRIAEHYGSLASVEAVSTGLESVGYISSEDISTAIYLAVHLRKPVLIEGPAGVGKTELAQSLARMLDVPLERLQCYEGLDESKSLYEWKYGKQLLYTQILKDRLNEVVGEAGTIAQLTGKLATFEDLFFSHDFLEPRPLLRAMEQKAGSILLIDEIDKSDEEFEAFLLEVLSDYQVTVPELGTIRADVPPIVILTSNNVRDLGDALKRRCLHLFIGFPDVNREREIVKARVPDISDDLLKQLVTFVHELREMDLRKRPSISETVDWARTLLLLHADSLDEKLVRRTLNVLLKYESDIDATANSIGSMARKAASSTDESRLPSGYPSFT</sequence>
<keyword evidence="4" id="KW-1185">Reference proteome</keyword>
<evidence type="ECO:0000259" key="2">
    <source>
        <dbReference type="SMART" id="SM00382"/>
    </source>
</evidence>
<dbReference type="CDD" id="cd00009">
    <property type="entry name" value="AAA"/>
    <property type="match status" value="1"/>
</dbReference>
<protein>
    <submittedName>
        <fullName evidence="3">AAA family ATPase</fullName>
    </submittedName>
</protein>
<dbReference type="InterPro" id="IPR027417">
    <property type="entry name" value="P-loop_NTPase"/>
</dbReference>
<dbReference type="SMART" id="SM00382">
    <property type="entry name" value="AAA"/>
    <property type="match status" value="1"/>
</dbReference>
<feature type="region of interest" description="Disordered" evidence="1">
    <location>
        <begin position="313"/>
        <end position="333"/>
    </location>
</feature>
<dbReference type="Proteomes" id="UP001596303">
    <property type="component" value="Unassembled WGS sequence"/>
</dbReference>
<dbReference type="SUPFAM" id="SSF52540">
    <property type="entry name" value="P-loop containing nucleoside triphosphate hydrolases"/>
    <property type="match status" value="1"/>
</dbReference>
<proteinExistence type="predicted"/>
<dbReference type="RefSeq" id="WP_377381239.1">
    <property type="nucleotide sequence ID" value="NZ_JBHSSW010000066.1"/>
</dbReference>
<accession>A0ABW1SDQ4</accession>
<dbReference type="PANTHER" id="PTHR42759:SF1">
    <property type="entry name" value="MAGNESIUM-CHELATASE SUBUNIT CHLD"/>
    <property type="match status" value="1"/>
</dbReference>
<organism evidence="3 4">
    <name type="scientific">Ponticaulis profundi</name>
    <dbReference type="NCBI Taxonomy" id="2665222"/>
    <lineage>
        <taxon>Bacteria</taxon>
        <taxon>Pseudomonadati</taxon>
        <taxon>Pseudomonadota</taxon>
        <taxon>Alphaproteobacteria</taxon>
        <taxon>Hyphomonadales</taxon>
        <taxon>Hyphomonadaceae</taxon>
        <taxon>Ponticaulis</taxon>
    </lineage>
</organism>
<dbReference type="InterPro" id="IPR003959">
    <property type="entry name" value="ATPase_AAA_core"/>
</dbReference>
<comment type="caution">
    <text evidence="3">The sequence shown here is derived from an EMBL/GenBank/DDBJ whole genome shotgun (WGS) entry which is preliminary data.</text>
</comment>
<dbReference type="InterPro" id="IPR050764">
    <property type="entry name" value="CbbQ/NirQ/NorQ/GpvN"/>
</dbReference>
<feature type="domain" description="AAA+ ATPase" evidence="2">
    <location>
        <begin position="46"/>
        <end position="224"/>
    </location>
</feature>
<reference evidence="4" key="1">
    <citation type="journal article" date="2019" name="Int. J. Syst. Evol. Microbiol.">
        <title>The Global Catalogue of Microorganisms (GCM) 10K type strain sequencing project: providing services to taxonomists for standard genome sequencing and annotation.</title>
        <authorList>
            <consortium name="The Broad Institute Genomics Platform"/>
            <consortium name="The Broad Institute Genome Sequencing Center for Infectious Disease"/>
            <person name="Wu L."/>
            <person name="Ma J."/>
        </authorList>
    </citation>
    <scope>NUCLEOTIDE SEQUENCE [LARGE SCALE GENOMIC DNA]</scope>
    <source>
        <strain evidence="4">CGMCC-1.15741</strain>
    </source>
</reference>
<evidence type="ECO:0000256" key="1">
    <source>
        <dbReference type="SAM" id="MobiDB-lite"/>
    </source>
</evidence>